<dbReference type="Proteomes" id="UP000488299">
    <property type="component" value="Unassembled WGS sequence"/>
</dbReference>
<keyword evidence="4" id="KW-1185">Reference proteome</keyword>
<dbReference type="InterPro" id="IPR029063">
    <property type="entry name" value="SAM-dependent_MTases_sf"/>
</dbReference>
<reference evidence="3 4" key="1">
    <citation type="submission" date="2019-10" db="EMBL/GenBank/DDBJ databases">
        <title>Rudanella paleaurantiibacter sp. nov., isolated from sludge.</title>
        <authorList>
            <person name="Xu S.Q."/>
        </authorList>
    </citation>
    <scope>NUCLEOTIDE SEQUENCE [LARGE SCALE GENOMIC DNA]</scope>
    <source>
        <strain evidence="3 4">HX-22-17</strain>
    </source>
</reference>
<dbReference type="EMBL" id="WELI01000014">
    <property type="protein sequence ID" value="KAB7726655.1"/>
    <property type="molecule type" value="Genomic_DNA"/>
</dbReference>
<dbReference type="AlphaFoldDB" id="A0A7J5TT68"/>
<organism evidence="3 4">
    <name type="scientific">Rudanella paleaurantiibacter</name>
    <dbReference type="NCBI Taxonomy" id="2614655"/>
    <lineage>
        <taxon>Bacteria</taxon>
        <taxon>Pseudomonadati</taxon>
        <taxon>Bacteroidota</taxon>
        <taxon>Cytophagia</taxon>
        <taxon>Cytophagales</taxon>
        <taxon>Cytophagaceae</taxon>
        <taxon>Rudanella</taxon>
    </lineage>
</organism>
<dbReference type="RefSeq" id="WP_152126728.1">
    <property type="nucleotide sequence ID" value="NZ_WELI01000014.1"/>
</dbReference>
<sequence>MNHYPKRLIEVDLPIKRISAHARREKSIRHGHISTLHIWWARRPLAACRAVLCAALWPDPADPNCPEAFAQAATEHMAHWCRHENARLHSIESHDHFVRVRTEPEFLEDRACLRNVLLDFIADFANWDNATHPDYLATAQALTVAAHEALGGIPGTRPLVVDPFAGGGSIPLEALRVGADAFASDLNPIPVLINKVQLEYIPKYGKQLAEEVRKWGTWMKEEAANELAQFYPSLSEPTLDTYVPQVPETVKRQGRVWKLKRIVAETPIAYLWARTVVCEGPGCGAEIPLMRSTYLAKKGSRSVGLRMVPNRTEKRVDIELVNEIRAADTNGSVKKGNAICPCCGFITPVASVRKQLQKRQGGGNDARLLTVVTTLKTERLNSGAKETFSEKGRYYRLPEKIDLESIEKVQQTLQENLRNGTIATVPDEKFTGIEPRRIPLPLYGINSFGEIFTVRQQYSLLFLCRLIHENSNSSELSKDLILAITTCLAFLIDKIAQYNSTLCRWKSSGENVVDTFGRQALPMVWDFAEVNIFGDASGDVGALLDWLCEMLDSNSGQFTAVSGSSVQSSAASHPMPDDSIDAFVTDPPYYYSVPYSDLSDFFYVWLKRSLGPLYPDLFTEQLTPKGEECVQNLAHSAVAHLQKDKQFYESKMLDCLTEGRRITKPNSVSVLVFAHTETSAWEALLTALISAGWYVTASWPIDTEMGTRLVAQRQVTLASSIHLVCRPRECADGTLIEDEVGDWRDVLRALPKRIHEWMPRLAAEGVVGADAIFACLGPALEIFSQYSRVEKPNGDVVPLREYLEQVWAAVSQEALNQVFAGGDAKGFEEDARLTAMWLWTLSASTSGPVTDEDSDEEGDEEDENNTPSKKKLSGFVLDYDTARKIAQGLGADLGKQDGLIEVKGDKARLLPVSERTRPLFGQAGLRAAPIRKKPVVQLALNFASATLESVAEPAVGYEMPELKVEETGKTVLDRLHQAMLLFDSGRTEALKRFLVEDGVGRDERFWKLAQALNALYPKDTPERRWVEAVQTFKKSLGL</sequence>
<comment type="caution">
    <text evidence="3">The sequence shown here is derived from an EMBL/GenBank/DDBJ whole genome shotgun (WGS) entry which is preliminary data.</text>
</comment>
<gene>
    <name evidence="3" type="ORF">F5984_23800</name>
</gene>
<feature type="region of interest" description="Disordered" evidence="1">
    <location>
        <begin position="845"/>
        <end position="871"/>
    </location>
</feature>
<evidence type="ECO:0000256" key="1">
    <source>
        <dbReference type="SAM" id="MobiDB-lite"/>
    </source>
</evidence>
<name>A0A7J5TT68_9BACT</name>
<evidence type="ECO:0000313" key="4">
    <source>
        <dbReference type="Proteomes" id="UP000488299"/>
    </source>
</evidence>
<dbReference type="Pfam" id="PF06634">
    <property type="entry name" value="DUF1156"/>
    <property type="match status" value="1"/>
</dbReference>
<dbReference type="SUPFAM" id="SSF53335">
    <property type="entry name" value="S-adenosyl-L-methionine-dependent methyltransferases"/>
    <property type="match status" value="2"/>
</dbReference>
<feature type="domain" description="DUF1156" evidence="2">
    <location>
        <begin position="13"/>
        <end position="71"/>
    </location>
</feature>
<feature type="compositionally biased region" description="Acidic residues" evidence="1">
    <location>
        <begin position="850"/>
        <end position="864"/>
    </location>
</feature>
<dbReference type="Gene3D" id="3.40.50.150">
    <property type="entry name" value="Vaccinia Virus protein VP39"/>
    <property type="match status" value="1"/>
</dbReference>
<proteinExistence type="predicted"/>
<accession>A0A7J5TT68</accession>
<evidence type="ECO:0000259" key="2">
    <source>
        <dbReference type="Pfam" id="PF06634"/>
    </source>
</evidence>
<dbReference type="InterPro" id="IPR009537">
    <property type="entry name" value="DUF1156"/>
</dbReference>
<protein>
    <submittedName>
        <fullName evidence="3">DUF1156 domain-containing protein</fullName>
    </submittedName>
</protein>
<evidence type="ECO:0000313" key="3">
    <source>
        <dbReference type="EMBL" id="KAB7726655.1"/>
    </source>
</evidence>